<dbReference type="AlphaFoldDB" id="A0AAV4JDW8"/>
<dbReference type="EMBL" id="BMAT01013831">
    <property type="protein sequence ID" value="GFS21018.1"/>
    <property type="molecule type" value="Genomic_DNA"/>
</dbReference>
<reference evidence="2 3" key="1">
    <citation type="journal article" date="2021" name="Elife">
        <title>Chloroplast acquisition without the gene transfer in kleptoplastic sea slugs, Plakobranchus ocellatus.</title>
        <authorList>
            <person name="Maeda T."/>
            <person name="Takahashi S."/>
            <person name="Yoshida T."/>
            <person name="Shimamura S."/>
            <person name="Takaki Y."/>
            <person name="Nagai Y."/>
            <person name="Toyoda A."/>
            <person name="Suzuki Y."/>
            <person name="Arimoto A."/>
            <person name="Ishii H."/>
            <person name="Satoh N."/>
            <person name="Nishiyama T."/>
            <person name="Hasebe M."/>
            <person name="Maruyama T."/>
            <person name="Minagawa J."/>
            <person name="Obokata J."/>
            <person name="Shigenobu S."/>
        </authorList>
    </citation>
    <scope>NUCLEOTIDE SEQUENCE [LARGE SCALE GENOMIC DNA]</scope>
</reference>
<proteinExistence type="predicted"/>
<evidence type="ECO:0000256" key="1">
    <source>
        <dbReference type="SAM" id="MobiDB-lite"/>
    </source>
</evidence>
<protein>
    <submittedName>
        <fullName evidence="2">Cortactin-binding protein 2</fullName>
    </submittedName>
</protein>
<name>A0AAV4JDW8_9GAST</name>
<evidence type="ECO:0000313" key="3">
    <source>
        <dbReference type="Proteomes" id="UP000762676"/>
    </source>
</evidence>
<accession>A0AAV4JDW8</accession>
<comment type="caution">
    <text evidence="2">The sequence shown here is derived from an EMBL/GenBank/DDBJ whole genome shotgun (WGS) entry which is preliminary data.</text>
</comment>
<sequence length="173" mass="20783">MRLKGMKRKKAIKIDVKQLKGADIEFKLSLENRFEKLENEPPTIDNLNMVITESANEVNEKMTGTEENKSEEDKEIDQLERKRKELRRKENKTIRDKNELNETNKMVKKLRRKRARRKRKEFVTNILEQKKRHKGIYKHGNKKKIYCMKSEDGKNTTEGEEILQICKQFYENL</sequence>
<dbReference type="Proteomes" id="UP000762676">
    <property type="component" value="Unassembled WGS sequence"/>
</dbReference>
<keyword evidence="3" id="KW-1185">Reference proteome</keyword>
<organism evidence="2 3">
    <name type="scientific">Elysia marginata</name>
    <dbReference type="NCBI Taxonomy" id="1093978"/>
    <lineage>
        <taxon>Eukaryota</taxon>
        <taxon>Metazoa</taxon>
        <taxon>Spiralia</taxon>
        <taxon>Lophotrochozoa</taxon>
        <taxon>Mollusca</taxon>
        <taxon>Gastropoda</taxon>
        <taxon>Heterobranchia</taxon>
        <taxon>Euthyneura</taxon>
        <taxon>Panpulmonata</taxon>
        <taxon>Sacoglossa</taxon>
        <taxon>Placobranchoidea</taxon>
        <taxon>Plakobranchidae</taxon>
        <taxon>Elysia</taxon>
    </lineage>
</organism>
<gene>
    <name evidence="2" type="ORF">ElyMa_006913400</name>
</gene>
<evidence type="ECO:0000313" key="2">
    <source>
        <dbReference type="EMBL" id="GFS21018.1"/>
    </source>
</evidence>
<feature type="region of interest" description="Disordered" evidence="1">
    <location>
        <begin position="58"/>
        <end position="99"/>
    </location>
</feature>